<dbReference type="PANTHER" id="PTHR34997:SF1">
    <property type="entry name" value="PEPTIDOGLYCAN-BINDING LYSIN DOMAIN"/>
    <property type="match status" value="1"/>
</dbReference>
<dbReference type="Gene3D" id="3.10.350.10">
    <property type="entry name" value="LysM domain"/>
    <property type="match status" value="2"/>
</dbReference>
<reference evidence="4 5" key="1">
    <citation type="submission" date="2018-02" db="EMBL/GenBank/DDBJ databases">
        <title>The genomes of Aspergillus section Nigri reveals drivers in fungal speciation.</title>
        <authorList>
            <consortium name="DOE Joint Genome Institute"/>
            <person name="Vesth T.C."/>
            <person name="Nybo J."/>
            <person name="Theobald S."/>
            <person name="Brandl J."/>
            <person name="Frisvad J.C."/>
            <person name="Nielsen K.F."/>
            <person name="Lyhne E.K."/>
            <person name="Kogle M.E."/>
            <person name="Kuo A."/>
            <person name="Riley R."/>
            <person name="Clum A."/>
            <person name="Nolan M."/>
            <person name="Lipzen A."/>
            <person name="Salamov A."/>
            <person name="Henrissat B."/>
            <person name="Wiebenga A."/>
            <person name="De vries R.P."/>
            <person name="Grigoriev I.V."/>
            <person name="Mortensen U.H."/>
            <person name="Andersen M.R."/>
            <person name="Baker S.E."/>
        </authorList>
    </citation>
    <scope>NUCLEOTIDE SEQUENCE [LARGE SCALE GENOMIC DNA]</scope>
    <source>
        <strain evidence="4 5">CBS 121593</strain>
    </source>
</reference>
<dbReference type="AlphaFoldDB" id="A0A395H0I0"/>
<feature type="domain" description="LysM" evidence="3">
    <location>
        <begin position="215"/>
        <end position="263"/>
    </location>
</feature>
<proteinExistence type="predicted"/>
<dbReference type="Proteomes" id="UP000249402">
    <property type="component" value="Unassembled WGS sequence"/>
</dbReference>
<keyword evidence="2" id="KW-0843">Virulence</keyword>
<dbReference type="STRING" id="1448316.A0A395H0I0"/>
<organism evidence="4 5">
    <name type="scientific">Aspergillus ibericus CBS 121593</name>
    <dbReference type="NCBI Taxonomy" id="1448316"/>
    <lineage>
        <taxon>Eukaryota</taxon>
        <taxon>Fungi</taxon>
        <taxon>Dikarya</taxon>
        <taxon>Ascomycota</taxon>
        <taxon>Pezizomycotina</taxon>
        <taxon>Eurotiomycetes</taxon>
        <taxon>Eurotiomycetidae</taxon>
        <taxon>Eurotiales</taxon>
        <taxon>Aspergillaceae</taxon>
        <taxon>Aspergillus</taxon>
        <taxon>Aspergillus subgen. Circumdati</taxon>
    </lineage>
</organism>
<dbReference type="GO" id="GO:0008061">
    <property type="term" value="F:chitin binding"/>
    <property type="evidence" value="ECO:0007669"/>
    <property type="project" value="UniProtKB-KW"/>
</dbReference>
<evidence type="ECO:0000313" key="4">
    <source>
        <dbReference type="EMBL" id="RAL00815.1"/>
    </source>
</evidence>
<dbReference type="VEuPathDB" id="FungiDB:BO80DRAFT_407163"/>
<gene>
    <name evidence="4" type="ORF">BO80DRAFT_407163</name>
</gene>
<dbReference type="EMBL" id="KZ824438">
    <property type="protein sequence ID" value="RAL00815.1"/>
    <property type="molecule type" value="Genomic_DNA"/>
</dbReference>
<protein>
    <recommendedName>
        <fullName evidence="3">LysM domain-containing protein</fullName>
    </recommendedName>
</protein>
<dbReference type="InterPro" id="IPR052210">
    <property type="entry name" value="LysM1-like"/>
</dbReference>
<evidence type="ECO:0000313" key="5">
    <source>
        <dbReference type="Proteomes" id="UP000249402"/>
    </source>
</evidence>
<dbReference type="RefSeq" id="XP_025575142.1">
    <property type="nucleotide sequence ID" value="XM_025717795.1"/>
</dbReference>
<evidence type="ECO:0000256" key="1">
    <source>
        <dbReference type="ARBA" id="ARBA00022669"/>
    </source>
</evidence>
<evidence type="ECO:0000256" key="2">
    <source>
        <dbReference type="ARBA" id="ARBA00023026"/>
    </source>
</evidence>
<dbReference type="PROSITE" id="PS51782">
    <property type="entry name" value="LYSM"/>
    <property type="match status" value="2"/>
</dbReference>
<evidence type="ECO:0000259" key="3">
    <source>
        <dbReference type="PROSITE" id="PS51782"/>
    </source>
</evidence>
<accession>A0A395H0I0</accession>
<sequence>MCTNECKASIASYREAVEKACADDQYDDRGNSTSITASSGVYRPIVLPDYYVTNYNQRCLKDNDGEYCLFHLQSTDTQDECDICGLRMFQTEISNGYFYYDDLAEQYTSLTSSCGVSTLDLPTSTSVVVKRHAALYSLHLSPSTCSSNFLSSSSPSATPTACSDRSAVIQPGDTCDTFAATNNVSTWRMLLENGLQSGCVDTPSNGTLCVTGHCQTHLATANDSCMSLARQYGISITQFITWSSVLNSLCSNFDVLVGHYVCVSYPGNATSQDNPYATSAVGATASIAAPIPTDVAPGTNTNCGKYYRRSCGEDANLAKDNDYCQAIAMAQGIALSDFYFLNPEVDANCTNMWSNYSYCNIETYSGYGGTTGTAAVSATSTAPWWAKLTGTRVAWDDLPLATNLTSWVPIVTPITAPLVPNTRLDCDIYEDNVYGQIPSLWLVAGVSILDFASWNPSVEWFNCTLTNNTRYCTLLGPGYDLTKLPDVPESSYYADVPSNAASNSTHNCYRWYTTPSTGLFLSCSSTAIARSPSTYYCLAMNRNYV</sequence>
<dbReference type="CDD" id="cd00118">
    <property type="entry name" value="LysM"/>
    <property type="match status" value="1"/>
</dbReference>
<dbReference type="InterPro" id="IPR018392">
    <property type="entry name" value="LysM"/>
</dbReference>
<dbReference type="PANTHER" id="PTHR34997">
    <property type="entry name" value="AM15"/>
    <property type="match status" value="1"/>
</dbReference>
<dbReference type="OrthoDB" id="5985073at2759"/>
<keyword evidence="5" id="KW-1185">Reference proteome</keyword>
<feature type="domain" description="LysM" evidence="3">
    <location>
        <begin position="314"/>
        <end position="360"/>
    </location>
</feature>
<dbReference type="InterPro" id="IPR036779">
    <property type="entry name" value="LysM_dom_sf"/>
</dbReference>
<keyword evidence="1" id="KW-0147">Chitin-binding</keyword>
<name>A0A395H0I0_9EURO</name>
<dbReference type="GeneID" id="37222660"/>
<dbReference type="Pfam" id="PF01476">
    <property type="entry name" value="LysM"/>
    <property type="match status" value="2"/>
</dbReference>